<accession>F2PNI2</accession>
<dbReference type="HOGENOM" id="CLU_900767_0_0_1"/>
<name>F2PNI2_TRIEC</name>
<protein>
    <submittedName>
        <fullName evidence="1">Uncharacterized protein</fullName>
    </submittedName>
</protein>
<organism evidence="1 2">
    <name type="scientific">Trichophyton equinum (strain ATCC MYA-4606 / CBS 127.97)</name>
    <name type="common">Horse ringworm fungus</name>
    <dbReference type="NCBI Taxonomy" id="559882"/>
    <lineage>
        <taxon>Eukaryota</taxon>
        <taxon>Fungi</taxon>
        <taxon>Dikarya</taxon>
        <taxon>Ascomycota</taxon>
        <taxon>Pezizomycotina</taxon>
        <taxon>Eurotiomycetes</taxon>
        <taxon>Eurotiomycetidae</taxon>
        <taxon>Onygenales</taxon>
        <taxon>Arthrodermataceae</taxon>
        <taxon>Trichophyton</taxon>
    </lineage>
</organism>
<evidence type="ECO:0000313" key="2">
    <source>
        <dbReference type="Proteomes" id="UP000009169"/>
    </source>
</evidence>
<dbReference type="Proteomes" id="UP000009169">
    <property type="component" value="Unassembled WGS sequence"/>
</dbReference>
<dbReference type="EMBL" id="DS995727">
    <property type="protein sequence ID" value="EGE03450.1"/>
    <property type="molecule type" value="Genomic_DNA"/>
</dbReference>
<proteinExistence type="predicted"/>
<keyword evidence="2" id="KW-1185">Reference proteome</keyword>
<sequence>MQAPYYSFDVATAIITVCLPGRLIPDTEIKNWIATDPDLHTDLSAIAIYFSQRSMSFEDILNFFSYPYADTYGHTWRTSVTVNQPTANLPQSPTKREVEACMRMIKGRLAQNIVDVPLDGVCSYCLILSNELVESNTPDWIECYLYLNQEPIHWSSWQRNEKEVLPLGEIDTLPHQLSILLWSAILRCPVRSVMLTEMHSEKLHIVVVSYGASGTSGDLYLGQQLGDLLINTSYITPASQRLKVLNDRIRLEYMDRLDKYMGPSYNARGKELVDLYLKSIFEC</sequence>
<reference evidence="2" key="1">
    <citation type="journal article" date="2012" name="MBio">
        <title>Comparative genome analysis of Trichophyton rubrum and related dermatophytes reveals candidate genes involved in infection.</title>
        <authorList>
            <person name="Martinez D.A."/>
            <person name="Oliver B.G."/>
            <person name="Graeser Y."/>
            <person name="Goldberg J.M."/>
            <person name="Li W."/>
            <person name="Martinez-Rossi N.M."/>
            <person name="Monod M."/>
            <person name="Shelest E."/>
            <person name="Barton R.C."/>
            <person name="Birch E."/>
            <person name="Brakhage A.A."/>
            <person name="Chen Z."/>
            <person name="Gurr S.J."/>
            <person name="Heiman D."/>
            <person name="Heitman J."/>
            <person name="Kosti I."/>
            <person name="Rossi A."/>
            <person name="Saif S."/>
            <person name="Samalova M."/>
            <person name="Saunders C.W."/>
            <person name="Shea T."/>
            <person name="Summerbell R.C."/>
            <person name="Xu J."/>
            <person name="Young S."/>
            <person name="Zeng Q."/>
            <person name="Birren B.W."/>
            <person name="Cuomo C.A."/>
            <person name="White T.C."/>
        </authorList>
    </citation>
    <scope>NUCLEOTIDE SEQUENCE [LARGE SCALE GENOMIC DNA]</scope>
    <source>
        <strain evidence="2">ATCC MYA-4606 / CBS 127.97</strain>
    </source>
</reference>
<dbReference type="AlphaFoldDB" id="F2PNI2"/>
<evidence type="ECO:0000313" key="1">
    <source>
        <dbReference type="EMBL" id="EGE03450.1"/>
    </source>
</evidence>
<gene>
    <name evidence="1" type="ORF">TEQG_08632</name>
</gene>
<dbReference type="VEuPathDB" id="FungiDB:TEQG_08632"/>